<name>A0ABM8E3U9_9HYPH</name>
<keyword evidence="2" id="KW-0472">Membrane</keyword>
<keyword evidence="4" id="KW-1185">Reference proteome</keyword>
<accession>A0ABM8E3U9</accession>
<organism evidence="3 4">
    <name type="scientific">Methylocystis iwaonis</name>
    <dbReference type="NCBI Taxonomy" id="2885079"/>
    <lineage>
        <taxon>Bacteria</taxon>
        <taxon>Pseudomonadati</taxon>
        <taxon>Pseudomonadota</taxon>
        <taxon>Alphaproteobacteria</taxon>
        <taxon>Hyphomicrobiales</taxon>
        <taxon>Methylocystaceae</taxon>
        <taxon>Methylocystis</taxon>
    </lineage>
</organism>
<feature type="compositionally biased region" description="Pro residues" evidence="1">
    <location>
        <begin position="123"/>
        <end position="141"/>
    </location>
</feature>
<sequence length="451" mass="46552">MAAPESEVTKDQASEVETPVATQAQVPPPRPPGKRRSGGVASKLVVSTLALLVALGAAGYGALTFRNVDPRVGEVATQIDAGLVAAQGAVDKARGFLDDLTGSTKPAPKAPSRHALLDKAPLAPAPTPAPAETAPPAPPAPAEAVKEPEKPLEAPPAEAKRVDIPEPAQKPVETVEEAPAPLPPPAPAAAPVETLKPAPVAKGEARDADGFTDRDLISALEGRIEAMSDEIQALRQKLEAPKSEARAAPETEVSKAEVSKAEETPKPAPAPVVVPAVDTASATFVVAFALQRDLEAGKPFSEEIAALARLKAEPAPAPVLIELSEKGAPTGAQLRESLRGVAKKLEAHEAHPGAAHEGGNLTGQLLESASKLVKVRPAGEAHPESVAGKVQRLETALARNDFADAESLYNSLPDEAKAESKEFGETLHQRSEAARAADDLLRSAIAAIGKK</sequence>
<feature type="region of interest" description="Disordered" evidence="1">
    <location>
        <begin position="237"/>
        <end position="268"/>
    </location>
</feature>
<keyword evidence="2" id="KW-1133">Transmembrane helix</keyword>
<evidence type="ECO:0000256" key="1">
    <source>
        <dbReference type="SAM" id="MobiDB-lite"/>
    </source>
</evidence>
<evidence type="ECO:0008006" key="5">
    <source>
        <dbReference type="Google" id="ProtNLM"/>
    </source>
</evidence>
<dbReference type="RefSeq" id="WP_281929813.1">
    <property type="nucleotide sequence ID" value="NZ_AP027142.1"/>
</dbReference>
<feature type="region of interest" description="Disordered" evidence="1">
    <location>
        <begin position="120"/>
        <end position="191"/>
    </location>
</feature>
<keyword evidence="2" id="KW-0812">Transmembrane</keyword>
<evidence type="ECO:0000256" key="2">
    <source>
        <dbReference type="SAM" id="Phobius"/>
    </source>
</evidence>
<evidence type="ECO:0000313" key="3">
    <source>
        <dbReference type="EMBL" id="BDV32659.1"/>
    </source>
</evidence>
<feature type="compositionally biased region" description="Basic and acidic residues" evidence="1">
    <location>
        <begin position="237"/>
        <end position="265"/>
    </location>
</feature>
<feature type="compositionally biased region" description="Basic and acidic residues" evidence="1">
    <location>
        <begin position="144"/>
        <end position="164"/>
    </location>
</feature>
<feature type="region of interest" description="Disordered" evidence="1">
    <location>
        <begin position="1"/>
        <end position="39"/>
    </location>
</feature>
<protein>
    <recommendedName>
        <fullName evidence="5">Translation initiation factor 2</fullName>
    </recommendedName>
</protein>
<reference evidence="3 4" key="1">
    <citation type="journal article" date="2023" name="Int. J. Syst. Evol. Microbiol.">
        <title>Methylocystis iwaonis sp. nov., a type II methane-oxidizing bacterium from surface soil of a rice paddy field in Japan, and emended description of the genus Methylocystis (ex Whittenbury et al. 1970) Bowman et al. 1993.</title>
        <authorList>
            <person name="Kaise H."/>
            <person name="Sawadogo J.B."/>
            <person name="Alam M.S."/>
            <person name="Ueno C."/>
            <person name="Dianou D."/>
            <person name="Shinjo R."/>
            <person name="Asakawa S."/>
        </authorList>
    </citation>
    <scope>NUCLEOTIDE SEQUENCE [LARGE SCALE GENOMIC DNA]</scope>
    <source>
        <strain evidence="3 4">SS37A-Re</strain>
    </source>
</reference>
<gene>
    <name evidence="3" type="ORF">SS37A_01880</name>
</gene>
<dbReference type="EMBL" id="AP027142">
    <property type="protein sequence ID" value="BDV32659.1"/>
    <property type="molecule type" value="Genomic_DNA"/>
</dbReference>
<proteinExistence type="predicted"/>
<evidence type="ECO:0000313" key="4">
    <source>
        <dbReference type="Proteomes" id="UP001317629"/>
    </source>
</evidence>
<feature type="transmembrane region" description="Helical" evidence="2">
    <location>
        <begin position="44"/>
        <end position="63"/>
    </location>
</feature>
<dbReference type="Proteomes" id="UP001317629">
    <property type="component" value="Chromosome"/>
</dbReference>